<dbReference type="GO" id="GO:0005840">
    <property type="term" value="C:ribosome"/>
    <property type="evidence" value="ECO:0007669"/>
    <property type="project" value="UniProtKB-KW"/>
</dbReference>
<dbReference type="AlphaFoldDB" id="A4J133"/>
<dbReference type="SUPFAM" id="SSF50104">
    <property type="entry name" value="Translation proteins SH3-like domain"/>
    <property type="match status" value="1"/>
</dbReference>
<dbReference type="InterPro" id="IPR008991">
    <property type="entry name" value="Translation_prot_SH3-like_sf"/>
</dbReference>
<dbReference type="InterPro" id="IPR041985">
    <property type="entry name" value="Ribosomal_eL14_KOW"/>
</dbReference>
<dbReference type="HOGENOM" id="CLU_168121_1_1_9"/>
<evidence type="ECO:0000313" key="3">
    <source>
        <dbReference type="EMBL" id="ABO48786.1"/>
    </source>
</evidence>
<dbReference type="STRING" id="349161.Dred_0237"/>
<keyword evidence="4" id="KW-1185">Reference proteome</keyword>
<dbReference type="KEGG" id="drm:Dred_0237"/>
<reference evidence="3 4" key="1">
    <citation type="submission" date="2007-03" db="EMBL/GenBank/DDBJ databases">
        <title>Complete sequence of Desulfotomaculum reducens MI-1.</title>
        <authorList>
            <consortium name="US DOE Joint Genome Institute"/>
            <person name="Copeland A."/>
            <person name="Lucas S."/>
            <person name="Lapidus A."/>
            <person name="Barry K."/>
            <person name="Detter J.C."/>
            <person name="Glavina del Rio T."/>
            <person name="Hammon N."/>
            <person name="Israni S."/>
            <person name="Dalin E."/>
            <person name="Tice H."/>
            <person name="Pitluck S."/>
            <person name="Sims D."/>
            <person name="Brettin T."/>
            <person name="Bruce D."/>
            <person name="Han C."/>
            <person name="Tapia R."/>
            <person name="Schmutz J."/>
            <person name="Larimer F."/>
            <person name="Land M."/>
            <person name="Hauser L."/>
            <person name="Kyrpides N."/>
            <person name="Kim E."/>
            <person name="Tebo B.M."/>
            <person name="Richardson P."/>
        </authorList>
    </citation>
    <scope>NUCLEOTIDE SEQUENCE [LARGE SCALE GENOMIC DNA]</scope>
    <source>
        <strain evidence="3 4">MI-1</strain>
    </source>
</reference>
<organism evidence="3 4">
    <name type="scientific">Desulforamulus reducens (strain ATCC BAA-1160 / DSM 100696 / MI-1)</name>
    <name type="common">Desulfotomaculum reducens</name>
    <dbReference type="NCBI Taxonomy" id="349161"/>
    <lineage>
        <taxon>Bacteria</taxon>
        <taxon>Bacillati</taxon>
        <taxon>Bacillota</taxon>
        <taxon>Clostridia</taxon>
        <taxon>Eubacteriales</taxon>
        <taxon>Peptococcaceae</taxon>
        <taxon>Desulforamulus</taxon>
    </lineage>
</organism>
<dbReference type="eggNOG" id="COG2163">
    <property type="taxonomic scope" value="Bacteria"/>
</dbReference>
<keyword evidence="2" id="KW-0687">Ribonucleoprotein</keyword>
<dbReference type="EMBL" id="CP000612">
    <property type="protein sequence ID" value="ABO48786.1"/>
    <property type="molecule type" value="Genomic_DNA"/>
</dbReference>
<sequence length="102" mass="11498">MQGLVDEVRAGQLVSSTQGRDTERYYLVLSKSDNSFVYVTDGEYRGVEKPKRKNLKHLKIWPVASENIGTKIAAQMKVTNADIRSELAAMMKKLQEEPLLKG</sequence>
<evidence type="ECO:0000256" key="2">
    <source>
        <dbReference type="ARBA" id="ARBA00023274"/>
    </source>
</evidence>
<dbReference type="CDD" id="cd06088">
    <property type="entry name" value="KOW_RPL14"/>
    <property type="match status" value="1"/>
</dbReference>
<keyword evidence="1 3" id="KW-0689">Ribosomal protein</keyword>
<proteinExistence type="predicted"/>
<evidence type="ECO:0000256" key="1">
    <source>
        <dbReference type="ARBA" id="ARBA00022980"/>
    </source>
</evidence>
<evidence type="ECO:0000313" key="4">
    <source>
        <dbReference type="Proteomes" id="UP000001556"/>
    </source>
</evidence>
<protein>
    <submittedName>
        <fullName evidence="3">LSU ribosomal protein L14E</fullName>
    </submittedName>
</protein>
<dbReference type="GO" id="GO:1990904">
    <property type="term" value="C:ribonucleoprotein complex"/>
    <property type="evidence" value="ECO:0007669"/>
    <property type="project" value="UniProtKB-KW"/>
</dbReference>
<dbReference type="RefSeq" id="WP_011876626.1">
    <property type="nucleotide sequence ID" value="NC_009253.1"/>
</dbReference>
<name>A4J133_DESRM</name>
<dbReference type="OrthoDB" id="1683515at2"/>
<accession>A4J133</accession>
<gene>
    <name evidence="3" type="ordered locus">Dred_0237</name>
</gene>
<dbReference type="Proteomes" id="UP000001556">
    <property type="component" value="Chromosome"/>
</dbReference>